<dbReference type="InterPro" id="IPR008775">
    <property type="entry name" value="Phytyl_CoA_dOase-like"/>
</dbReference>
<name>A0A381VGH3_9ZZZZ</name>
<dbReference type="EMBL" id="UINC01008779">
    <property type="protein sequence ID" value="SVA39465.1"/>
    <property type="molecule type" value="Genomic_DNA"/>
</dbReference>
<sequence>MLQVNKSKINHSTILDELLTGSGVVVIKQVYSLSNINKARTVINQYADNQEQKESHFNAEAESSNKIHLQQRVWNLFPKDNIFCDLISHNLIFELMSKFLGTDFICGSYCASRLLPGSVGQELHIDYPYWDFYKSETFPMGLNSSFPQNCQVTIPLDNCSEESGATGYIPGSQKTLHYPTDKDDFSDLHQMIAQPGDLVFFNGNCWHGAMPNKSNHQRAALLIEFLPKYIKPVEDLVSYLDIDFKKNCSDRVQQLLGFKYSYPKMMDVSSTVNDIGIGYKGKK</sequence>
<dbReference type="AlphaFoldDB" id="A0A381VGH3"/>
<evidence type="ECO:0000313" key="1">
    <source>
        <dbReference type="EMBL" id="SVA39465.1"/>
    </source>
</evidence>
<dbReference type="PANTHER" id="PTHR20883">
    <property type="entry name" value="PHYTANOYL-COA DIOXYGENASE DOMAIN CONTAINING 1"/>
    <property type="match status" value="1"/>
</dbReference>
<dbReference type="Pfam" id="PF05721">
    <property type="entry name" value="PhyH"/>
    <property type="match status" value="1"/>
</dbReference>
<protein>
    <recommendedName>
        <fullName evidence="2">Phytanoyl-CoA dioxygenase</fullName>
    </recommendedName>
</protein>
<accession>A0A381VGH3</accession>
<dbReference type="SUPFAM" id="SSF51197">
    <property type="entry name" value="Clavaminate synthase-like"/>
    <property type="match status" value="1"/>
</dbReference>
<evidence type="ECO:0008006" key="2">
    <source>
        <dbReference type="Google" id="ProtNLM"/>
    </source>
</evidence>
<proteinExistence type="predicted"/>
<dbReference type="Gene3D" id="2.60.120.620">
    <property type="entry name" value="q2cbj1_9rhob like domain"/>
    <property type="match status" value="1"/>
</dbReference>
<dbReference type="GO" id="GO:0046872">
    <property type="term" value="F:metal ion binding"/>
    <property type="evidence" value="ECO:0007669"/>
    <property type="project" value="UniProtKB-ARBA"/>
</dbReference>
<dbReference type="PANTHER" id="PTHR20883:SF48">
    <property type="entry name" value="ECTOINE DIOXYGENASE"/>
    <property type="match status" value="1"/>
</dbReference>
<gene>
    <name evidence="1" type="ORF">METZ01_LOCUS92319</name>
</gene>
<organism evidence="1">
    <name type="scientific">marine metagenome</name>
    <dbReference type="NCBI Taxonomy" id="408172"/>
    <lineage>
        <taxon>unclassified sequences</taxon>
        <taxon>metagenomes</taxon>
        <taxon>ecological metagenomes</taxon>
    </lineage>
</organism>
<dbReference type="GO" id="GO:0016491">
    <property type="term" value="F:oxidoreductase activity"/>
    <property type="evidence" value="ECO:0007669"/>
    <property type="project" value="UniProtKB-ARBA"/>
</dbReference>
<reference evidence="1" key="1">
    <citation type="submission" date="2018-05" db="EMBL/GenBank/DDBJ databases">
        <authorList>
            <person name="Lanie J.A."/>
            <person name="Ng W.-L."/>
            <person name="Kazmierczak K.M."/>
            <person name="Andrzejewski T.M."/>
            <person name="Davidsen T.M."/>
            <person name="Wayne K.J."/>
            <person name="Tettelin H."/>
            <person name="Glass J.I."/>
            <person name="Rusch D."/>
            <person name="Podicherti R."/>
            <person name="Tsui H.-C.T."/>
            <person name="Winkler M.E."/>
        </authorList>
    </citation>
    <scope>NUCLEOTIDE SEQUENCE</scope>
</reference>